<reference evidence="2 3" key="1">
    <citation type="journal article" date="2021" name="Elife">
        <title>Chloroplast acquisition without the gene transfer in kleptoplastic sea slugs, Plakobranchus ocellatus.</title>
        <authorList>
            <person name="Maeda T."/>
            <person name="Takahashi S."/>
            <person name="Yoshida T."/>
            <person name="Shimamura S."/>
            <person name="Takaki Y."/>
            <person name="Nagai Y."/>
            <person name="Toyoda A."/>
            <person name="Suzuki Y."/>
            <person name="Arimoto A."/>
            <person name="Ishii H."/>
            <person name="Satoh N."/>
            <person name="Nishiyama T."/>
            <person name="Hasebe M."/>
            <person name="Maruyama T."/>
            <person name="Minagawa J."/>
            <person name="Obokata J."/>
            <person name="Shigenobu S."/>
        </authorList>
    </citation>
    <scope>NUCLEOTIDE SEQUENCE [LARGE SCALE GENOMIC DNA]</scope>
</reference>
<evidence type="ECO:0000313" key="2">
    <source>
        <dbReference type="EMBL" id="GFR80334.1"/>
    </source>
</evidence>
<evidence type="ECO:0000313" key="3">
    <source>
        <dbReference type="Proteomes" id="UP000762676"/>
    </source>
</evidence>
<protein>
    <submittedName>
        <fullName evidence="2">Uncharacterized protein</fullName>
    </submittedName>
</protein>
<sequence length="96" mass="10792">MVEEDKDTREGHGKKEEEEGGEEKEKAVLKTIERRIRSSCVKISSTCVNTRCQAKIMQRTGSMEAAEMDLDDRWPRCAADVARGTLPVPADCYARC</sequence>
<dbReference type="AlphaFoldDB" id="A0AAV4G4Y0"/>
<dbReference type="Proteomes" id="UP000762676">
    <property type="component" value="Unassembled WGS sequence"/>
</dbReference>
<comment type="caution">
    <text evidence="2">The sequence shown here is derived from an EMBL/GenBank/DDBJ whole genome shotgun (WGS) entry which is preliminary data.</text>
</comment>
<organism evidence="2 3">
    <name type="scientific">Elysia marginata</name>
    <dbReference type="NCBI Taxonomy" id="1093978"/>
    <lineage>
        <taxon>Eukaryota</taxon>
        <taxon>Metazoa</taxon>
        <taxon>Spiralia</taxon>
        <taxon>Lophotrochozoa</taxon>
        <taxon>Mollusca</taxon>
        <taxon>Gastropoda</taxon>
        <taxon>Heterobranchia</taxon>
        <taxon>Euthyneura</taxon>
        <taxon>Panpulmonata</taxon>
        <taxon>Sacoglossa</taxon>
        <taxon>Placobranchoidea</taxon>
        <taxon>Plakobranchidae</taxon>
        <taxon>Elysia</taxon>
    </lineage>
</organism>
<evidence type="ECO:0000256" key="1">
    <source>
        <dbReference type="SAM" id="MobiDB-lite"/>
    </source>
</evidence>
<feature type="region of interest" description="Disordered" evidence="1">
    <location>
        <begin position="1"/>
        <end position="26"/>
    </location>
</feature>
<accession>A0AAV4G4Y0</accession>
<dbReference type="EMBL" id="BMAT01001128">
    <property type="protein sequence ID" value="GFR80334.1"/>
    <property type="molecule type" value="Genomic_DNA"/>
</dbReference>
<gene>
    <name evidence="2" type="ORF">ElyMa_000579100</name>
</gene>
<proteinExistence type="predicted"/>
<keyword evidence="3" id="KW-1185">Reference proteome</keyword>
<name>A0AAV4G4Y0_9GAST</name>